<name>A0ABM1S372_LIMPO</name>
<evidence type="ECO:0000256" key="5">
    <source>
        <dbReference type="ARBA" id="ARBA00022490"/>
    </source>
</evidence>
<dbReference type="InterPro" id="IPR006070">
    <property type="entry name" value="Sua5-like_dom"/>
</dbReference>
<keyword evidence="6" id="KW-0808">Transferase</keyword>
<dbReference type="Gene3D" id="3.90.870.10">
    <property type="entry name" value="DHBP synthase"/>
    <property type="match status" value="1"/>
</dbReference>
<evidence type="ECO:0000256" key="4">
    <source>
        <dbReference type="ARBA" id="ARBA00015492"/>
    </source>
</evidence>
<evidence type="ECO:0000313" key="11">
    <source>
        <dbReference type="RefSeq" id="XP_022238077.1"/>
    </source>
</evidence>
<feature type="compositionally biased region" description="Low complexity" evidence="8">
    <location>
        <begin position="27"/>
        <end position="38"/>
    </location>
</feature>
<keyword evidence="5" id="KW-0963">Cytoplasm</keyword>
<dbReference type="Proteomes" id="UP000694941">
    <property type="component" value="Unplaced"/>
</dbReference>
<comment type="subcellular location">
    <subcellularLocation>
        <location evidence="1">Cytoplasm</location>
    </subcellularLocation>
</comment>
<dbReference type="NCBIfam" id="TIGR00057">
    <property type="entry name" value="L-threonylcarbamoyladenylate synthase"/>
    <property type="match status" value="1"/>
</dbReference>
<dbReference type="GeneID" id="106478716"/>
<dbReference type="InterPro" id="IPR017945">
    <property type="entry name" value="DHBP_synth_RibB-like_a/b_dom"/>
</dbReference>
<dbReference type="EC" id="2.7.7.87" evidence="3"/>
<dbReference type="InterPro" id="IPR050156">
    <property type="entry name" value="TC-AMP_synthase_SUA5"/>
</dbReference>
<keyword evidence="10" id="KW-1185">Reference proteome</keyword>
<comment type="similarity">
    <text evidence="2">Belongs to the SUA5 family.</text>
</comment>
<sequence length="281" mass="30548">MNELLGWYGYEKLDSRETQGLNLQHFTAATSPRTSSTPDGSGSEDTSRDVSSNQGATRVLTPGTTNSETKESSPRVEDAVEQAVSFLQQGHVIAVPTDTIYGIACLAQNSTGVRKLYEIKKREQSKPIAICVADIQDIPLWGHVTVSTSVLQELLPGPVTLIFERTPNLNVQLNPTVKFVGIRIPNCSFIRCVAHSCGAPLALTSANMSSHSSTLAVEEFKDLWPDLGAVFDGGHLGENDPLRLGSTVVDLSVKGYYHIVRSGCAEETTKKILEKYHLMEC</sequence>
<proteinExistence type="inferred from homology"/>
<feature type="domain" description="YrdC-like" evidence="9">
    <location>
        <begin position="77"/>
        <end position="265"/>
    </location>
</feature>
<dbReference type="Pfam" id="PF01300">
    <property type="entry name" value="Sua5_yciO_yrdC"/>
    <property type="match status" value="1"/>
</dbReference>
<evidence type="ECO:0000256" key="3">
    <source>
        <dbReference type="ARBA" id="ARBA00012584"/>
    </source>
</evidence>
<organism evidence="10 11">
    <name type="scientific">Limulus polyphemus</name>
    <name type="common">Atlantic horseshoe crab</name>
    <dbReference type="NCBI Taxonomy" id="6850"/>
    <lineage>
        <taxon>Eukaryota</taxon>
        <taxon>Metazoa</taxon>
        <taxon>Ecdysozoa</taxon>
        <taxon>Arthropoda</taxon>
        <taxon>Chelicerata</taxon>
        <taxon>Merostomata</taxon>
        <taxon>Xiphosura</taxon>
        <taxon>Limulidae</taxon>
        <taxon>Limulus</taxon>
    </lineage>
</organism>
<reference evidence="11" key="1">
    <citation type="submission" date="2025-08" db="UniProtKB">
        <authorList>
            <consortium name="RefSeq"/>
        </authorList>
    </citation>
    <scope>IDENTIFICATION</scope>
    <source>
        <tissue evidence="11">Muscle</tissue>
    </source>
</reference>
<dbReference type="PROSITE" id="PS51163">
    <property type="entry name" value="YRDC"/>
    <property type="match status" value="1"/>
</dbReference>
<evidence type="ECO:0000313" key="10">
    <source>
        <dbReference type="Proteomes" id="UP000694941"/>
    </source>
</evidence>
<protein>
    <recommendedName>
        <fullName evidence="4">Threonylcarbamoyl-AMP synthase</fullName>
        <ecNumber evidence="3">2.7.7.87</ecNumber>
    </recommendedName>
</protein>
<gene>
    <name evidence="11" type="primary">LOC106478716</name>
</gene>
<dbReference type="RefSeq" id="XP_022238077.1">
    <property type="nucleotide sequence ID" value="XM_022382369.1"/>
</dbReference>
<evidence type="ECO:0000256" key="7">
    <source>
        <dbReference type="ARBA" id="ARBA00048366"/>
    </source>
</evidence>
<comment type="catalytic activity">
    <reaction evidence="7">
        <text>L-threonine + hydrogencarbonate + ATP = L-threonylcarbamoyladenylate + diphosphate + H2O</text>
        <dbReference type="Rhea" id="RHEA:36407"/>
        <dbReference type="ChEBI" id="CHEBI:15377"/>
        <dbReference type="ChEBI" id="CHEBI:17544"/>
        <dbReference type="ChEBI" id="CHEBI:30616"/>
        <dbReference type="ChEBI" id="CHEBI:33019"/>
        <dbReference type="ChEBI" id="CHEBI:57926"/>
        <dbReference type="ChEBI" id="CHEBI:73682"/>
        <dbReference type="EC" id="2.7.7.87"/>
    </reaction>
</comment>
<feature type="compositionally biased region" description="Polar residues" evidence="8">
    <location>
        <begin position="39"/>
        <end position="67"/>
    </location>
</feature>
<accession>A0ABM1S372</accession>
<dbReference type="PANTHER" id="PTHR17490:SF10">
    <property type="entry name" value="THREONYLCARBAMOYL-AMP SYNTHASE"/>
    <property type="match status" value="1"/>
</dbReference>
<evidence type="ECO:0000256" key="6">
    <source>
        <dbReference type="ARBA" id="ARBA00022679"/>
    </source>
</evidence>
<dbReference type="PANTHER" id="PTHR17490">
    <property type="entry name" value="SUA5"/>
    <property type="match status" value="1"/>
</dbReference>
<evidence type="ECO:0000256" key="2">
    <source>
        <dbReference type="ARBA" id="ARBA00007663"/>
    </source>
</evidence>
<evidence type="ECO:0000259" key="9">
    <source>
        <dbReference type="PROSITE" id="PS51163"/>
    </source>
</evidence>
<evidence type="ECO:0000256" key="1">
    <source>
        <dbReference type="ARBA" id="ARBA00004496"/>
    </source>
</evidence>
<feature type="region of interest" description="Disordered" evidence="8">
    <location>
        <begin position="27"/>
        <end position="75"/>
    </location>
</feature>
<dbReference type="SUPFAM" id="SSF55821">
    <property type="entry name" value="YrdC/RibB"/>
    <property type="match status" value="1"/>
</dbReference>
<evidence type="ECO:0000256" key="8">
    <source>
        <dbReference type="SAM" id="MobiDB-lite"/>
    </source>
</evidence>